<organism evidence="1 2">
    <name type="scientific">Portunus trituberculatus</name>
    <name type="common">Swimming crab</name>
    <name type="synonym">Neptunus trituberculatus</name>
    <dbReference type="NCBI Taxonomy" id="210409"/>
    <lineage>
        <taxon>Eukaryota</taxon>
        <taxon>Metazoa</taxon>
        <taxon>Ecdysozoa</taxon>
        <taxon>Arthropoda</taxon>
        <taxon>Crustacea</taxon>
        <taxon>Multicrustacea</taxon>
        <taxon>Malacostraca</taxon>
        <taxon>Eumalacostraca</taxon>
        <taxon>Eucarida</taxon>
        <taxon>Decapoda</taxon>
        <taxon>Pleocyemata</taxon>
        <taxon>Brachyura</taxon>
        <taxon>Eubrachyura</taxon>
        <taxon>Portunoidea</taxon>
        <taxon>Portunidae</taxon>
        <taxon>Portuninae</taxon>
        <taxon>Portunus</taxon>
    </lineage>
</organism>
<accession>A0A5B7F406</accession>
<evidence type="ECO:0000313" key="1">
    <source>
        <dbReference type="EMBL" id="MPC40355.1"/>
    </source>
</evidence>
<reference evidence="1 2" key="1">
    <citation type="submission" date="2019-05" db="EMBL/GenBank/DDBJ databases">
        <title>Another draft genome of Portunus trituberculatus and its Hox gene families provides insights of decapod evolution.</title>
        <authorList>
            <person name="Jeong J.-H."/>
            <person name="Song I."/>
            <person name="Kim S."/>
            <person name="Choi T."/>
            <person name="Kim D."/>
            <person name="Ryu S."/>
            <person name="Kim W."/>
        </authorList>
    </citation>
    <scope>NUCLEOTIDE SEQUENCE [LARGE SCALE GENOMIC DNA]</scope>
    <source>
        <tissue evidence="1">Muscle</tissue>
    </source>
</reference>
<sequence length="105" mass="11551">MLCESFSLCITTQGDSHSLASKDNSPSSYKTTCTYHTHPSLEIKYEMSSGQTALSVVTKNILTPPSTFSLTSAIFSFTSIFQSVEHHLSSTKPHLLFLTETQLSE</sequence>
<evidence type="ECO:0000313" key="2">
    <source>
        <dbReference type="Proteomes" id="UP000324222"/>
    </source>
</evidence>
<comment type="caution">
    <text evidence="1">The sequence shown here is derived from an EMBL/GenBank/DDBJ whole genome shotgun (WGS) entry which is preliminary data.</text>
</comment>
<gene>
    <name evidence="1" type="ORF">E2C01_033911</name>
</gene>
<dbReference type="AlphaFoldDB" id="A0A5B7F406"/>
<protein>
    <submittedName>
        <fullName evidence="1">Uncharacterized protein</fullName>
    </submittedName>
</protein>
<name>A0A5B7F406_PORTR</name>
<keyword evidence="2" id="KW-1185">Reference proteome</keyword>
<dbReference type="EMBL" id="VSRR010004663">
    <property type="protein sequence ID" value="MPC40355.1"/>
    <property type="molecule type" value="Genomic_DNA"/>
</dbReference>
<proteinExistence type="predicted"/>
<dbReference type="Proteomes" id="UP000324222">
    <property type="component" value="Unassembled WGS sequence"/>
</dbReference>